<feature type="compositionally biased region" description="Polar residues" evidence="5">
    <location>
        <begin position="418"/>
        <end position="454"/>
    </location>
</feature>
<feature type="compositionally biased region" description="Polar residues" evidence="5">
    <location>
        <begin position="400"/>
        <end position="409"/>
    </location>
</feature>
<keyword evidence="2 6" id="KW-0812">Transmembrane</keyword>
<dbReference type="OrthoDB" id="10036721at2759"/>
<evidence type="ECO:0000313" key="8">
    <source>
        <dbReference type="EMBL" id="GLB39762.1"/>
    </source>
</evidence>
<dbReference type="PANTHER" id="PTHR15549:SF30">
    <property type="entry name" value="MID2 DOMAIN-CONTAINING PROTEIN"/>
    <property type="match status" value="1"/>
</dbReference>
<evidence type="ECO:0000256" key="1">
    <source>
        <dbReference type="ARBA" id="ARBA00004167"/>
    </source>
</evidence>
<evidence type="ECO:0000256" key="2">
    <source>
        <dbReference type="ARBA" id="ARBA00022692"/>
    </source>
</evidence>
<evidence type="ECO:0000256" key="3">
    <source>
        <dbReference type="ARBA" id="ARBA00022989"/>
    </source>
</evidence>
<evidence type="ECO:0000256" key="5">
    <source>
        <dbReference type="SAM" id="MobiDB-lite"/>
    </source>
</evidence>
<feature type="signal peptide" evidence="7">
    <location>
        <begin position="1"/>
        <end position="22"/>
    </location>
</feature>
<accession>A0A9P3UNX2</accession>
<evidence type="ECO:0000256" key="4">
    <source>
        <dbReference type="ARBA" id="ARBA00023136"/>
    </source>
</evidence>
<dbReference type="EMBL" id="BRPK01000007">
    <property type="protein sequence ID" value="GLB39762.1"/>
    <property type="molecule type" value="Genomic_DNA"/>
</dbReference>
<protein>
    <submittedName>
        <fullName evidence="8">Uncharacterized protein</fullName>
    </submittedName>
</protein>
<evidence type="ECO:0000313" key="9">
    <source>
        <dbReference type="Proteomes" id="UP001063166"/>
    </source>
</evidence>
<keyword evidence="9" id="KW-1185">Reference proteome</keyword>
<evidence type="ECO:0000256" key="6">
    <source>
        <dbReference type="SAM" id="Phobius"/>
    </source>
</evidence>
<feature type="chain" id="PRO_5040443718" evidence="7">
    <location>
        <begin position="23"/>
        <end position="463"/>
    </location>
</feature>
<dbReference type="GO" id="GO:0016020">
    <property type="term" value="C:membrane"/>
    <property type="evidence" value="ECO:0007669"/>
    <property type="project" value="UniProtKB-SubCell"/>
</dbReference>
<reference evidence="8" key="1">
    <citation type="submission" date="2022-07" db="EMBL/GenBank/DDBJ databases">
        <title>The genome of Lyophyllum shimeji provides insight into the initial evolution of ectomycorrhizal fungal genome.</title>
        <authorList>
            <person name="Kobayashi Y."/>
            <person name="Shibata T."/>
            <person name="Hirakawa H."/>
            <person name="Shigenobu S."/>
            <person name="Nishiyama T."/>
            <person name="Yamada A."/>
            <person name="Hasebe M."/>
            <person name="Kawaguchi M."/>
        </authorList>
    </citation>
    <scope>NUCLEOTIDE SEQUENCE</scope>
    <source>
        <strain evidence="8">AT787</strain>
    </source>
</reference>
<dbReference type="GO" id="GO:0071944">
    <property type="term" value="C:cell periphery"/>
    <property type="evidence" value="ECO:0007669"/>
    <property type="project" value="UniProtKB-ARBA"/>
</dbReference>
<dbReference type="Proteomes" id="UP001063166">
    <property type="component" value="Unassembled WGS sequence"/>
</dbReference>
<proteinExistence type="predicted"/>
<comment type="subcellular location">
    <subcellularLocation>
        <location evidence="1">Membrane</location>
        <topology evidence="1">Single-pass membrane protein</topology>
    </subcellularLocation>
</comment>
<dbReference type="PANTHER" id="PTHR15549">
    <property type="entry name" value="PAIRED IMMUNOGLOBULIN-LIKE TYPE 2 RECEPTOR"/>
    <property type="match status" value="1"/>
</dbReference>
<evidence type="ECO:0000256" key="7">
    <source>
        <dbReference type="SAM" id="SignalP"/>
    </source>
</evidence>
<comment type="caution">
    <text evidence="8">The sequence shown here is derived from an EMBL/GenBank/DDBJ whole genome shotgun (WGS) entry which is preliminary data.</text>
</comment>
<keyword evidence="4 6" id="KW-0472">Membrane</keyword>
<sequence length="463" mass="49443">MRVTRGFCLIVSFLAGLRETLADSTLFDLHADKNPAHEVQPRYEFSRDLVQRQLGGPDYGTLSLAFRAAAWIWTADSTGPPSFNAPLGDRVFRTTYNPPAGKTAAMAEILITADNSFSLFVNGALVGISPPNNVDSWKNALGWQMALYPGPVVFAVRGTNLGNAGGAANPAALLVAIRITHSDASQTLMISDGTWKSNMVAVPGFELPTTDDSQWPTATALARYGTGPWGLRVTLPDTLATATLPTPTSSSILPTSTLLPNSTSSLPSSTSSLPSTTSASQPPPTSSTVTITQTSLSGDTTAPVPPPSSNSKSGRPALIGAILGGMIGGLVLLTLILIYWRRKKRAEEIAAAAFDTWTPAPHTSYGDPYKDQTQTTQQQYGSETNYGQPQAPYRYPPPSTSVSSLNNSVARPDYYQPQYGSTAAPQTRMNNVSPMPNQSNAAYYSPSNVDSRPTANPYEHRYY</sequence>
<feature type="compositionally biased region" description="Low complexity" evidence="5">
    <location>
        <begin position="244"/>
        <end position="297"/>
    </location>
</feature>
<dbReference type="AlphaFoldDB" id="A0A9P3UNX2"/>
<organism evidence="8 9">
    <name type="scientific">Lyophyllum shimeji</name>
    <name type="common">Hon-shimeji</name>
    <name type="synonym">Tricholoma shimeji</name>
    <dbReference type="NCBI Taxonomy" id="47721"/>
    <lineage>
        <taxon>Eukaryota</taxon>
        <taxon>Fungi</taxon>
        <taxon>Dikarya</taxon>
        <taxon>Basidiomycota</taxon>
        <taxon>Agaricomycotina</taxon>
        <taxon>Agaricomycetes</taxon>
        <taxon>Agaricomycetidae</taxon>
        <taxon>Agaricales</taxon>
        <taxon>Tricholomatineae</taxon>
        <taxon>Lyophyllaceae</taxon>
        <taxon>Lyophyllum</taxon>
    </lineage>
</organism>
<name>A0A9P3UNX2_LYOSH</name>
<feature type="region of interest" description="Disordered" evidence="5">
    <location>
        <begin position="244"/>
        <end position="314"/>
    </location>
</feature>
<feature type="transmembrane region" description="Helical" evidence="6">
    <location>
        <begin position="317"/>
        <end position="340"/>
    </location>
</feature>
<dbReference type="InterPro" id="IPR051694">
    <property type="entry name" value="Immunoregulatory_rcpt-like"/>
</dbReference>
<feature type="region of interest" description="Disordered" evidence="5">
    <location>
        <begin position="360"/>
        <end position="463"/>
    </location>
</feature>
<gene>
    <name evidence="8" type="ORF">LshimejAT787_0702720</name>
</gene>
<keyword evidence="3 6" id="KW-1133">Transmembrane helix</keyword>
<dbReference type="Gene3D" id="2.60.120.260">
    <property type="entry name" value="Galactose-binding domain-like"/>
    <property type="match status" value="1"/>
</dbReference>
<keyword evidence="7" id="KW-0732">Signal</keyword>